<dbReference type="EMBL" id="CAEZVE010000042">
    <property type="protein sequence ID" value="CAB4618544.1"/>
    <property type="molecule type" value="Genomic_DNA"/>
</dbReference>
<dbReference type="PANTHER" id="PTHR23089">
    <property type="entry name" value="HISTIDINE TRIAD HIT PROTEIN"/>
    <property type="match status" value="1"/>
</dbReference>
<dbReference type="InterPro" id="IPR036265">
    <property type="entry name" value="HIT-like_sf"/>
</dbReference>
<accession>A0A6J6I544</accession>
<gene>
    <name evidence="2" type="ORF">UFOPK1931_00346</name>
</gene>
<dbReference type="SUPFAM" id="SSF54197">
    <property type="entry name" value="HIT-like"/>
    <property type="match status" value="1"/>
</dbReference>
<dbReference type="AlphaFoldDB" id="A0A6J6I544"/>
<dbReference type="InterPro" id="IPR001310">
    <property type="entry name" value="Histidine_triad_HIT"/>
</dbReference>
<evidence type="ECO:0000313" key="2">
    <source>
        <dbReference type="EMBL" id="CAB4618544.1"/>
    </source>
</evidence>
<dbReference type="Pfam" id="PF11969">
    <property type="entry name" value="DcpS_C"/>
    <property type="match status" value="1"/>
</dbReference>
<dbReference type="PRINTS" id="PR00332">
    <property type="entry name" value="HISTRIAD"/>
</dbReference>
<evidence type="ECO:0000259" key="1">
    <source>
        <dbReference type="PROSITE" id="PS51084"/>
    </source>
</evidence>
<reference evidence="2" key="1">
    <citation type="submission" date="2020-05" db="EMBL/GenBank/DDBJ databases">
        <authorList>
            <person name="Chiriac C."/>
            <person name="Salcher M."/>
            <person name="Ghai R."/>
            <person name="Kavagutti S V."/>
        </authorList>
    </citation>
    <scope>NUCLEOTIDE SEQUENCE</scope>
</reference>
<name>A0A6J6I544_9ZZZZ</name>
<dbReference type="Gene3D" id="3.30.428.10">
    <property type="entry name" value="HIT-like"/>
    <property type="match status" value="1"/>
</dbReference>
<dbReference type="GO" id="GO:0003824">
    <property type="term" value="F:catalytic activity"/>
    <property type="evidence" value="ECO:0007669"/>
    <property type="project" value="InterPro"/>
</dbReference>
<organism evidence="2">
    <name type="scientific">freshwater metagenome</name>
    <dbReference type="NCBI Taxonomy" id="449393"/>
    <lineage>
        <taxon>unclassified sequences</taxon>
        <taxon>metagenomes</taxon>
        <taxon>ecological metagenomes</taxon>
    </lineage>
</organism>
<dbReference type="InterPro" id="IPR011146">
    <property type="entry name" value="HIT-like"/>
</dbReference>
<proteinExistence type="predicted"/>
<sequence>MELAALAKTRLMSMTEASCIFCKIVSQEIKTEFIAETNNTLAFRDIAPLAKVHLLVIPKQHHRDVVELADNAPEILSEVLSTATELAKKFSAGSFKLQFNTGAEAGQTVFHAHAHVLSETAKDGS</sequence>
<feature type="domain" description="HIT" evidence="1">
    <location>
        <begin position="20"/>
        <end position="125"/>
    </location>
</feature>
<dbReference type="PROSITE" id="PS51084">
    <property type="entry name" value="HIT_2"/>
    <property type="match status" value="1"/>
</dbReference>
<protein>
    <submittedName>
        <fullName evidence="2">Unannotated protein</fullName>
    </submittedName>
</protein>